<dbReference type="KEGG" id="mpro:BJP34_12820"/>
<dbReference type="AlphaFoldDB" id="A0A1D8TRH5"/>
<dbReference type="OrthoDB" id="222260at2"/>
<reference evidence="2" key="1">
    <citation type="submission" date="2016-10" db="EMBL/GenBank/DDBJ databases">
        <title>Comparative genomics uncovers the prolific and rare metabolic potential of the cyanobacterial genus Moorea.</title>
        <authorList>
            <person name="Leao T."/>
            <person name="Castelao G."/>
            <person name="Korobeynikov A."/>
            <person name="Monroe E.A."/>
            <person name="Podell S."/>
            <person name="Glukhov E."/>
            <person name="Allen E."/>
            <person name="Gerwick W.H."/>
            <person name="Gerwick L."/>
        </authorList>
    </citation>
    <scope>NUCLEOTIDE SEQUENCE [LARGE SCALE GENOMIC DNA]</scope>
    <source>
        <strain evidence="2">PAL-8-15-08-1</strain>
    </source>
</reference>
<gene>
    <name evidence="1" type="ORF">BJP34_12820</name>
</gene>
<proteinExistence type="predicted"/>
<name>A0A1D8TRH5_9CYAN</name>
<accession>A0A1D8TRH5</accession>
<dbReference type="STRING" id="1458985.BJP34_12820"/>
<evidence type="ECO:0000313" key="1">
    <source>
        <dbReference type="EMBL" id="AOX00215.1"/>
    </source>
</evidence>
<dbReference type="InterPro" id="IPR022601">
    <property type="entry name" value="DUF3160"/>
</dbReference>
<dbReference type="Pfam" id="PF11369">
    <property type="entry name" value="DUF3160"/>
    <property type="match status" value="1"/>
</dbReference>
<dbReference type="Proteomes" id="UP000177870">
    <property type="component" value="Chromosome"/>
</dbReference>
<evidence type="ECO:0000313" key="2">
    <source>
        <dbReference type="Proteomes" id="UP000177870"/>
    </source>
</evidence>
<dbReference type="EMBL" id="CP017599">
    <property type="protein sequence ID" value="AOX00215.1"/>
    <property type="molecule type" value="Genomic_DNA"/>
</dbReference>
<dbReference type="SMART" id="SM01325">
    <property type="entry name" value="DUF3160"/>
    <property type="match status" value="1"/>
</dbReference>
<evidence type="ECO:0008006" key="3">
    <source>
        <dbReference type="Google" id="ProtNLM"/>
    </source>
</evidence>
<organism evidence="1 2">
    <name type="scientific">Moorena producens PAL-8-15-08-1</name>
    <dbReference type="NCBI Taxonomy" id="1458985"/>
    <lineage>
        <taxon>Bacteria</taxon>
        <taxon>Bacillati</taxon>
        <taxon>Cyanobacteriota</taxon>
        <taxon>Cyanophyceae</taxon>
        <taxon>Coleofasciculales</taxon>
        <taxon>Coleofasciculaceae</taxon>
        <taxon>Moorena</taxon>
    </lineage>
</organism>
<sequence length="584" mass="66632">MSPPQVLDLSLIDADYFLAVARSLLAGEAVKTKLNQDARVAATFQAIAAEQIQEFELFGRKREMDFSQFKVRGHYENSETLKKYFQAVMWCGRVDLRIAGKPEEASPRELGAAIILNDLLTKSGKFEQWQDFDQMLQTFVGPTDSMTFAQLADLLKQAKIKSPTDIKDLSTLEQLQTKISANNLGFQNIRSHVYFSPLENEDQIKDIIPHSFTVIGQKFILDSWMLSKVVYDDVIWNGEKVQRRVPSGLDVAFATLGNTQVVPELVDRITNQNGRKFRDGLNYQHNLAAAFNVVEKLNPSAWEENLYMNWLATLRELSKPTTDSKYPEAMRTGAWGMKTLNTQLASWTQLRHDTILYAKQSYTGGTLCYYPAGFVEPRPEFWERFEKMAVLAGQLIENTPFPERFRKIQQKQTKFFKNFSQQLTILKEIALKELAQQELTEAQTNFLEKVVEIQRFASGGPTYTGWYPSLFYKKPEDSDKWDAIVADVHTNVPNPQVKDPGSVLHQGVGNIDLLMIAVDNGEDKMVFAGPVLSHYEFEMPGVSRKSDSEWKKDIQTGKLPPRPNWTKSYLVVDEFLNEFSPPEE</sequence>
<protein>
    <recommendedName>
        <fullName evidence="3">DUF3160 domain-containing protein</fullName>
    </recommendedName>
</protein>
<dbReference type="RefSeq" id="WP_070392681.1">
    <property type="nucleotide sequence ID" value="NZ_CP017599.1"/>
</dbReference>